<comment type="caution">
    <text evidence="1">The sequence shown here is derived from an EMBL/GenBank/DDBJ whole genome shotgun (WGS) entry which is preliminary data.</text>
</comment>
<organism evidence="1 2">
    <name type="scientific">Nephila pilipes</name>
    <name type="common">Giant wood spider</name>
    <name type="synonym">Nephila maculata</name>
    <dbReference type="NCBI Taxonomy" id="299642"/>
    <lineage>
        <taxon>Eukaryota</taxon>
        <taxon>Metazoa</taxon>
        <taxon>Ecdysozoa</taxon>
        <taxon>Arthropoda</taxon>
        <taxon>Chelicerata</taxon>
        <taxon>Arachnida</taxon>
        <taxon>Araneae</taxon>
        <taxon>Araneomorphae</taxon>
        <taxon>Entelegynae</taxon>
        <taxon>Araneoidea</taxon>
        <taxon>Nephilidae</taxon>
        <taxon>Nephila</taxon>
    </lineage>
</organism>
<evidence type="ECO:0000313" key="2">
    <source>
        <dbReference type="Proteomes" id="UP000887013"/>
    </source>
</evidence>
<evidence type="ECO:0000313" key="1">
    <source>
        <dbReference type="EMBL" id="GFS52915.1"/>
    </source>
</evidence>
<sequence>MRSKSSNRCSKSVYSNSLVKLGFLKFEILHSSTAHRQVNCPPKRSNSLPYFKRAVSNSSTKSQGSKPSKLLISTDYSFELRGNIHFEIAWQVRYVWHSAPFAISVSTLGQIEDRNSNGSFLSSSSCNRACSRTSHPHSFEISMATVTQPSSPARTCVVAVSEIFEAHTFSRLVGRHSLPVVTRVGKCPETGNYERRINSLSDQ</sequence>
<gene>
    <name evidence="1" type="ORF">NPIL_610841</name>
</gene>
<dbReference type="EMBL" id="BMAW01092060">
    <property type="protein sequence ID" value="GFS52915.1"/>
    <property type="molecule type" value="Genomic_DNA"/>
</dbReference>
<reference evidence="1" key="1">
    <citation type="submission" date="2020-08" db="EMBL/GenBank/DDBJ databases">
        <title>Multicomponent nature underlies the extraordinary mechanical properties of spider dragline silk.</title>
        <authorList>
            <person name="Kono N."/>
            <person name="Nakamura H."/>
            <person name="Mori M."/>
            <person name="Yoshida Y."/>
            <person name="Ohtoshi R."/>
            <person name="Malay A.D."/>
            <person name="Moran D.A.P."/>
            <person name="Tomita M."/>
            <person name="Numata K."/>
            <person name="Arakawa K."/>
        </authorList>
    </citation>
    <scope>NUCLEOTIDE SEQUENCE</scope>
</reference>
<keyword evidence="2" id="KW-1185">Reference proteome</keyword>
<dbReference type="AlphaFoldDB" id="A0A8X6KJ62"/>
<dbReference type="Proteomes" id="UP000887013">
    <property type="component" value="Unassembled WGS sequence"/>
</dbReference>
<name>A0A8X6KJ62_NEPPI</name>
<accession>A0A8X6KJ62</accession>
<proteinExistence type="predicted"/>
<protein>
    <submittedName>
        <fullName evidence="1">Uncharacterized protein</fullName>
    </submittedName>
</protein>